<dbReference type="EMBL" id="CP030032">
    <property type="protein sequence ID" value="AWV90181.1"/>
    <property type="molecule type" value="Genomic_DNA"/>
</dbReference>
<dbReference type="OrthoDB" id="450111at2"/>
<proteinExistence type="predicted"/>
<accession>A0A2Z4FMI3</accession>
<dbReference type="AlphaFoldDB" id="A0A2Z4FMI3"/>
<name>A0A2Z4FMI3_9DELT</name>
<protein>
    <submittedName>
        <fullName evidence="1">Uncharacterized protein</fullName>
    </submittedName>
</protein>
<dbReference type="SUPFAM" id="SSF56281">
    <property type="entry name" value="Metallo-hydrolase/oxidoreductase"/>
    <property type="match status" value="1"/>
</dbReference>
<reference evidence="1 2" key="1">
    <citation type="submission" date="2018-06" db="EMBL/GenBank/DDBJ databases">
        <title>Lujinxingia sediminis gen. nov. sp. nov., a new facultative anaerobic member of the class Deltaproteobacteria, and proposal of Lujinxingaceae fam. nov.</title>
        <authorList>
            <person name="Guo L.-Y."/>
            <person name="Li C.-M."/>
            <person name="Wang S."/>
            <person name="Du Z.-J."/>
        </authorList>
    </citation>
    <scope>NUCLEOTIDE SEQUENCE [LARGE SCALE GENOMIC DNA]</scope>
    <source>
        <strain evidence="1 2">FA350</strain>
    </source>
</reference>
<dbReference type="KEGG" id="bsed:DN745_12895"/>
<sequence>MEGAVPRMPLRRVMTVAKNAEGGLIIHNGICLEEAQMAELERWGTPQVLVVPGSQHRLNARAFWERYEDLIVICPKGAREAVEQVVPVTMTYDEWVSDGVVEFEHLDGTREREGVMHIVDEDGRALVFNDIVFNMPHMPGFQGFILKHITRSSGGPRVSRLARFFFVRDRKKLREHLARLATLKDLNLLICSHHEVARKPAQALRQASRTV</sequence>
<evidence type="ECO:0000313" key="2">
    <source>
        <dbReference type="Proteomes" id="UP000249799"/>
    </source>
</evidence>
<gene>
    <name evidence="1" type="ORF">DN745_12895</name>
</gene>
<evidence type="ECO:0000313" key="1">
    <source>
        <dbReference type="EMBL" id="AWV90181.1"/>
    </source>
</evidence>
<dbReference type="Proteomes" id="UP000249799">
    <property type="component" value="Chromosome"/>
</dbReference>
<dbReference type="InterPro" id="IPR036866">
    <property type="entry name" value="RibonucZ/Hydroxyglut_hydro"/>
</dbReference>
<keyword evidence="2" id="KW-1185">Reference proteome</keyword>
<organism evidence="1 2">
    <name type="scientific">Bradymonas sediminis</name>
    <dbReference type="NCBI Taxonomy" id="1548548"/>
    <lineage>
        <taxon>Bacteria</taxon>
        <taxon>Deltaproteobacteria</taxon>
        <taxon>Bradymonadales</taxon>
        <taxon>Bradymonadaceae</taxon>
        <taxon>Bradymonas</taxon>
    </lineage>
</organism>